<comment type="caution">
    <text evidence="1">The sequence shown here is derived from an EMBL/GenBank/DDBJ whole genome shotgun (WGS) entry which is preliminary data.</text>
</comment>
<keyword evidence="2" id="KW-1185">Reference proteome</keyword>
<sequence>MSSQPSPIITPTPPLPTRLSLAAQVYGIKAIAATVLGATRVFWRSTYNKFAPTYTKRYPIRPMLECRVFIPKSYKTNQKLPLYIDIHGGGFTIGDPQFDDKVCHYLCNKFGYVVVSLQYRLAPSNPFPIPVDDCTELALAVLSDPDLPVDHSKVAMGGCSAGGGLTLSVSQDPRLKSKIMALVPFYPVTDFSYKFTGDFRDKPAAADGKGAATDGLRNSMHLFDWAYIPYGQDRTDPRLSPIYADAAVFPKKIYFLTAQYDYLCEEAFNMAKKLAGDNSLTEDADWDVNGVRWERLPDEVHAFIETAWKTEFFPEAEGELWKKEIEAVLGRVGAWLDEVFAHNHEPNSG</sequence>
<protein>
    <submittedName>
        <fullName evidence="1">Uncharacterized protein</fullName>
    </submittedName>
</protein>
<organism evidence="1 2">
    <name type="scientific">Neophaeococcomyces mojaviensis</name>
    <dbReference type="NCBI Taxonomy" id="3383035"/>
    <lineage>
        <taxon>Eukaryota</taxon>
        <taxon>Fungi</taxon>
        <taxon>Dikarya</taxon>
        <taxon>Ascomycota</taxon>
        <taxon>Pezizomycotina</taxon>
        <taxon>Eurotiomycetes</taxon>
        <taxon>Chaetothyriomycetidae</taxon>
        <taxon>Chaetothyriales</taxon>
        <taxon>Chaetothyriales incertae sedis</taxon>
        <taxon>Neophaeococcomyces</taxon>
    </lineage>
</organism>
<accession>A0ACC3A2S2</accession>
<evidence type="ECO:0000313" key="2">
    <source>
        <dbReference type="Proteomes" id="UP001172386"/>
    </source>
</evidence>
<evidence type="ECO:0000313" key="1">
    <source>
        <dbReference type="EMBL" id="KAJ9654519.1"/>
    </source>
</evidence>
<proteinExistence type="predicted"/>
<name>A0ACC3A2S2_9EURO</name>
<dbReference type="EMBL" id="JAPDRQ010000119">
    <property type="protein sequence ID" value="KAJ9654519.1"/>
    <property type="molecule type" value="Genomic_DNA"/>
</dbReference>
<dbReference type="Proteomes" id="UP001172386">
    <property type="component" value="Unassembled WGS sequence"/>
</dbReference>
<gene>
    <name evidence="1" type="ORF">H2198_006462</name>
</gene>
<reference evidence="1" key="1">
    <citation type="submission" date="2022-10" db="EMBL/GenBank/DDBJ databases">
        <title>Culturing micro-colonial fungi from biological soil crusts in the Mojave desert and describing Neophaeococcomyces mojavensis, and introducing the new genera and species Taxawa tesnikishii.</title>
        <authorList>
            <person name="Kurbessoian T."/>
            <person name="Stajich J.E."/>
        </authorList>
    </citation>
    <scope>NUCLEOTIDE SEQUENCE</scope>
    <source>
        <strain evidence="1">JES_112</strain>
    </source>
</reference>